<proteinExistence type="predicted"/>
<name>A0A7W5DW60_9BACT</name>
<evidence type="ECO:0008006" key="3">
    <source>
        <dbReference type="Google" id="ProtNLM"/>
    </source>
</evidence>
<keyword evidence="2" id="KW-1185">Reference proteome</keyword>
<sequence length="214" mass="23301">MFSRLIVSVLDSDADPCPRRCLFAADFFMTPLASKPSAMTPHVTPRRFREPHCLPVRFLTPKSARQMLGGRADCSRWVVWFFCFAGLVLCGCSDPGRDTYPVSGLVRFPDGTVLRDGSVEFEIIGRKPAVTATGQIGPDGTFTLGTFAADDGALAGRHRVAVVSNYVIGTGAERPGMIPETKLDPRYRSFDSSGITLEVEPAENQIVIDVEFAP</sequence>
<reference evidence="1 2" key="1">
    <citation type="submission" date="2020-08" db="EMBL/GenBank/DDBJ databases">
        <title>Genomic Encyclopedia of Type Strains, Phase III (KMG-III): the genomes of soil and plant-associated and newly described type strains.</title>
        <authorList>
            <person name="Whitman W."/>
        </authorList>
    </citation>
    <scope>NUCLEOTIDE SEQUENCE [LARGE SCALE GENOMIC DNA]</scope>
    <source>
        <strain evidence="1 2">CECT 8075</strain>
    </source>
</reference>
<evidence type="ECO:0000313" key="2">
    <source>
        <dbReference type="Proteomes" id="UP000536179"/>
    </source>
</evidence>
<dbReference type="EMBL" id="JACHXU010000004">
    <property type="protein sequence ID" value="MBB3205608.1"/>
    <property type="molecule type" value="Genomic_DNA"/>
</dbReference>
<protein>
    <recommendedName>
        <fullName evidence="3">Carboxypeptidase regulatory-like domain-containing protein</fullName>
    </recommendedName>
</protein>
<dbReference type="Proteomes" id="UP000536179">
    <property type="component" value="Unassembled WGS sequence"/>
</dbReference>
<gene>
    <name evidence="1" type="ORF">FHS27_001412</name>
</gene>
<organism evidence="1 2">
    <name type="scientific">Aporhodopirellula rubra</name>
    <dbReference type="NCBI Taxonomy" id="980271"/>
    <lineage>
        <taxon>Bacteria</taxon>
        <taxon>Pseudomonadati</taxon>
        <taxon>Planctomycetota</taxon>
        <taxon>Planctomycetia</taxon>
        <taxon>Pirellulales</taxon>
        <taxon>Pirellulaceae</taxon>
        <taxon>Aporhodopirellula</taxon>
    </lineage>
</organism>
<comment type="caution">
    <text evidence="1">The sequence shown here is derived from an EMBL/GenBank/DDBJ whole genome shotgun (WGS) entry which is preliminary data.</text>
</comment>
<accession>A0A7W5DW60</accession>
<evidence type="ECO:0000313" key="1">
    <source>
        <dbReference type="EMBL" id="MBB3205608.1"/>
    </source>
</evidence>
<dbReference type="RefSeq" id="WP_246419212.1">
    <property type="nucleotide sequence ID" value="NZ_JACHXU010000004.1"/>
</dbReference>
<dbReference type="AlphaFoldDB" id="A0A7W5DW60"/>